<gene>
    <name evidence="2" type="ORF">HAZT_HAZT011496</name>
</gene>
<evidence type="ECO:0000313" key="2">
    <source>
        <dbReference type="EMBL" id="KAA0199670.1"/>
    </source>
</evidence>
<name>A0A6A0H4R3_HYAAZ</name>
<sequence length="605" mass="66775">MGAVGAIKSYIETMIRDSEPGYKIMLMDRETTAIVSLVMAMSEVMKQEVYMFEQVEQMSSGENMSYLKCVVFVRPTPENISLLCRELQQPRYGAYYIYFSNVVSKASVKQLAESDEQELVREVQEIYADYMALAPHIFTLNIPRPITGMRWASGCLQRSMQGLTSLVFSLSLLPDVRYQANSDLARQLADEIRMMITMEGAVVASSSTGNSSYGFAQYNNSYNNSSNGAIPSSVVIILDRRDDPITPLLHQWTYEAMVHQLLGVNGGRVSLADVPGIAEELKEVVMTPTQDEFYAKSMYLNYGEIGQTIKQLMEEYQGKLSKQQKVESIADMKHFVQNYPQFKVSSSVTVGKQMSGTVSKHVTVVGELSRVVSARRLLQVSECQQELVCGTDHSPNLQRVHELVRDPGISAEDAAVLVMLYAIRHQTHANNDTRGLVSALRKRSVNDRYIKLVSAMLEYGGEAARQSTLFSSPLPQDVSAFKKLLFKGVKGVENVYTQHKPLVLETATQAVKGRLKESSYPFIGTAPQNAAARPQTVILFIIGGATYEESAAIHQLNCTLASPAGGTATPSARVLLGGTHILNTPAFLESVEAAVEGTTRTSHRL</sequence>
<proteinExistence type="inferred from homology"/>
<dbReference type="Proteomes" id="UP000711488">
    <property type="component" value="Unassembled WGS sequence"/>
</dbReference>
<dbReference type="Gene3D" id="3.90.830.10">
    <property type="entry name" value="Syntaxin Binding Protein 1, Chain A, domain 2"/>
    <property type="match status" value="1"/>
</dbReference>
<dbReference type="Pfam" id="PF00995">
    <property type="entry name" value="Sec1"/>
    <property type="match status" value="1"/>
</dbReference>
<evidence type="ECO:0008006" key="3">
    <source>
        <dbReference type="Google" id="ProtNLM"/>
    </source>
</evidence>
<reference evidence="2" key="3">
    <citation type="submission" date="2019-06" db="EMBL/GenBank/DDBJ databases">
        <authorList>
            <person name="Poynton C."/>
            <person name="Hasenbein S."/>
            <person name="Benoit J.B."/>
            <person name="Sepulveda M.S."/>
            <person name="Poelchau M.F."/>
            <person name="Murali S.C."/>
            <person name="Chen S."/>
            <person name="Glastad K.M."/>
            <person name="Werren J.H."/>
            <person name="Vineis J.H."/>
            <person name="Bowen J.L."/>
            <person name="Friedrich M."/>
            <person name="Jones J."/>
            <person name="Robertson H.M."/>
            <person name="Feyereisen R."/>
            <person name="Mechler-Hickson A."/>
            <person name="Mathers N."/>
            <person name="Lee C.E."/>
            <person name="Colbourne J.K."/>
            <person name="Biales A."/>
            <person name="Johnston J.S."/>
            <person name="Wellborn G.A."/>
            <person name="Rosendale A.J."/>
            <person name="Cridge A.G."/>
            <person name="Munoz-Torres M.C."/>
            <person name="Bain P.A."/>
            <person name="Manny A.R."/>
            <person name="Major K.M."/>
            <person name="Lambert F.N."/>
            <person name="Vulpe C.D."/>
            <person name="Tuck P."/>
            <person name="Blalock B.J."/>
            <person name="Lin Y.-Y."/>
            <person name="Smith M.E."/>
            <person name="Ochoa-Acuna H."/>
            <person name="Chen M.-J.M."/>
            <person name="Childers C.P."/>
            <person name="Qu J."/>
            <person name="Dugan S."/>
            <person name="Lee S.L."/>
            <person name="Chao H."/>
            <person name="Dinh H."/>
            <person name="Han Y."/>
            <person name="Doddapaneni H."/>
            <person name="Worley K.C."/>
            <person name="Muzny D.M."/>
            <person name="Gibbs R.A."/>
            <person name="Richards S."/>
        </authorList>
    </citation>
    <scope>NUCLEOTIDE SEQUENCE</scope>
    <source>
        <strain evidence="2">HAZT.00-mixed</strain>
        <tissue evidence="2">Whole organism</tissue>
    </source>
</reference>
<comment type="caution">
    <text evidence="2">The sequence shown here is derived from an EMBL/GenBank/DDBJ whole genome shotgun (WGS) entry which is preliminary data.</text>
</comment>
<dbReference type="AlphaFoldDB" id="A0A6A0H4R3"/>
<dbReference type="GO" id="GO:0016192">
    <property type="term" value="P:vesicle-mediated transport"/>
    <property type="evidence" value="ECO:0007669"/>
    <property type="project" value="InterPro"/>
</dbReference>
<dbReference type="PIRSF" id="PIRSF005715">
    <property type="entry name" value="VPS45_Sec1"/>
    <property type="match status" value="1"/>
</dbReference>
<dbReference type="OrthoDB" id="10266265at2759"/>
<dbReference type="InterPro" id="IPR043127">
    <property type="entry name" value="Sec-1-like_dom3a"/>
</dbReference>
<dbReference type="EMBL" id="JQDR03006778">
    <property type="protein sequence ID" value="KAA0199670.1"/>
    <property type="molecule type" value="Genomic_DNA"/>
</dbReference>
<dbReference type="SUPFAM" id="SSF56815">
    <property type="entry name" value="Sec1/munc18-like (SM) proteins"/>
    <property type="match status" value="1"/>
</dbReference>
<evidence type="ECO:0000256" key="1">
    <source>
        <dbReference type="ARBA" id="ARBA00009884"/>
    </source>
</evidence>
<reference evidence="2" key="2">
    <citation type="journal article" date="2018" name="Environ. Sci. Technol.">
        <title>The Toxicogenome of Hyalella azteca: A Model for Sediment Ecotoxicology and Evolutionary Toxicology.</title>
        <authorList>
            <person name="Poynton H.C."/>
            <person name="Hasenbein S."/>
            <person name="Benoit J.B."/>
            <person name="Sepulveda M.S."/>
            <person name="Poelchau M.F."/>
            <person name="Hughes D.S.T."/>
            <person name="Murali S.C."/>
            <person name="Chen S."/>
            <person name="Glastad K.M."/>
            <person name="Goodisman M.A.D."/>
            <person name="Werren J.H."/>
            <person name="Vineis J.H."/>
            <person name="Bowen J.L."/>
            <person name="Friedrich M."/>
            <person name="Jones J."/>
            <person name="Robertson H.M."/>
            <person name="Feyereisen R."/>
            <person name="Mechler-Hickson A."/>
            <person name="Mathers N."/>
            <person name="Lee C.E."/>
            <person name="Colbourne J.K."/>
            <person name="Biales A."/>
            <person name="Johnston J.S."/>
            <person name="Wellborn G.A."/>
            <person name="Rosendale A.J."/>
            <person name="Cridge A.G."/>
            <person name="Munoz-Torres M.C."/>
            <person name="Bain P.A."/>
            <person name="Manny A.R."/>
            <person name="Major K.M."/>
            <person name="Lambert F.N."/>
            <person name="Vulpe C.D."/>
            <person name="Tuck P."/>
            <person name="Blalock B.J."/>
            <person name="Lin Y.Y."/>
            <person name="Smith M.E."/>
            <person name="Ochoa-Acuna H."/>
            <person name="Chen M.M."/>
            <person name="Childers C.P."/>
            <person name="Qu J."/>
            <person name="Dugan S."/>
            <person name="Lee S.L."/>
            <person name="Chao H."/>
            <person name="Dinh H."/>
            <person name="Han Y."/>
            <person name="Doddapaneni H."/>
            <person name="Worley K.C."/>
            <person name="Muzny D.M."/>
            <person name="Gibbs R.A."/>
            <person name="Richards S."/>
        </authorList>
    </citation>
    <scope>NUCLEOTIDE SEQUENCE</scope>
    <source>
        <strain evidence="2">HAZT.00-mixed</strain>
        <tissue evidence="2">Whole organism</tissue>
    </source>
</reference>
<organism evidence="2">
    <name type="scientific">Hyalella azteca</name>
    <name type="common">Amphipod</name>
    <dbReference type="NCBI Taxonomy" id="294128"/>
    <lineage>
        <taxon>Eukaryota</taxon>
        <taxon>Metazoa</taxon>
        <taxon>Ecdysozoa</taxon>
        <taxon>Arthropoda</taxon>
        <taxon>Crustacea</taxon>
        <taxon>Multicrustacea</taxon>
        <taxon>Malacostraca</taxon>
        <taxon>Eumalacostraca</taxon>
        <taxon>Peracarida</taxon>
        <taxon>Amphipoda</taxon>
        <taxon>Senticaudata</taxon>
        <taxon>Talitrida</taxon>
        <taxon>Talitroidea</taxon>
        <taxon>Hyalellidae</taxon>
        <taxon>Hyalella</taxon>
    </lineage>
</organism>
<comment type="similarity">
    <text evidence="1">Belongs to the STXBP/unc-18/SEC1 family.</text>
</comment>
<dbReference type="InterPro" id="IPR001619">
    <property type="entry name" value="Sec1-like"/>
</dbReference>
<dbReference type="InterPro" id="IPR043154">
    <property type="entry name" value="Sec-1-like_dom1"/>
</dbReference>
<dbReference type="Gene3D" id="3.40.50.1910">
    <property type="match status" value="1"/>
</dbReference>
<dbReference type="Gene3D" id="3.40.50.2060">
    <property type="match status" value="1"/>
</dbReference>
<dbReference type="PANTHER" id="PTHR11679">
    <property type="entry name" value="VESICLE PROTEIN SORTING-ASSOCIATED"/>
    <property type="match status" value="1"/>
</dbReference>
<protein>
    <recommendedName>
        <fullName evidence="3">Vacuolar protein sorting-associated protein 45</fullName>
    </recommendedName>
</protein>
<accession>A0A6A0H4R3</accession>
<dbReference type="InterPro" id="IPR027482">
    <property type="entry name" value="Sec1-like_dom2"/>
</dbReference>
<reference evidence="2" key="1">
    <citation type="submission" date="2014-08" db="EMBL/GenBank/DDBJ databases">
        <authorList>
            <person name="Murali S."/>
            <person name="Richards S."/>
            <person name="Bandaranaike D."/>
            <person name="Bellair M."/>
            <person name="Blankenburg K."/>
            <person name="Chao H."/>
            <person name="Dinh H."/>
            <person name="Doddapaneni H."/>
            <person name="Dugan-Rocha S."/>
            <person name="Elkadiri S."/>
            <person name="Gnanaolivu R."/>
            <person name="Hughes D."/>
            <person name="Lee S."/>
            <person name="Li M."/>
            <person name="Ming W."/>
            <person name="Munidasa M."/>
            <person name="Muniz J."/>
            <person name="Nguyen L."/>
            <person name="Osuji N."/>
            <person name="Pu L.-L."/>
            <person name="Puazo M."/>
            <person name="Skinner E."/>
            <person name="Qu C."/>
            <person name="Quiroz J."/>
            <person name="Raj R."/>
            <person name="Weissenberger G."/>
            <person name="Xin Y."/>
            <person name="Zou X."/>
            <person name="Han Y."/>
            <person name="Worley K."/>
            <person name="Muzny D."/>
            <person name="Gibbs R."/>
        </authorList>
    </citation>
    <scope>NUCLEOTIDE SEQUENCE</scope>
    <source>
        <strain evidence="2">HAZT.00-mixed</strain>
        <tissue evidence="2">Whole organism</tissue>
    </source>
</reference>
<dbReference type="Gene3D" id="1.25.40.60">
    <property type="match status" value="1"/>
</dbReference>
<dbReference type="InterPro" id="IPR036045">
    <property type="entry name" value="Sec1-like_sf"/>
</dbReference>